<organism evidence="6 7">
    <name type="scientific">Nocardioides panacisoli</name>
    <dbReference type="NCBI Taxonomy" id="627624"/>
    <lineage>
        <taxon>Bacteria</taxon>
        <taxon>Bacillati</taxon>
        <taxon>Actinomycetota</taxon>
        <taxon>Actinomycetes</taxon>
        <taxon>Propionibacteriales</taxon>
        <taxon>Nocardioidaceae</taxon>
        <taxon>Nocardioides</taxon>
    </lineage>
</organism>
<feature type="domain" description="Peptidase M10 metallopeptidase" evidence="5">
    <location>
        <begin position="82"/>
        <end position="205"/>
    </location>
</feature>
<evidence type="ECO:0000259" key="5">
    <source>
        <dbReference type="Pfam" id="PF00413"/>
    </source>
</evidence>
<comment type="caution">
    <text evidence="6">The sequence shown here is derived from an EMBL/GenBank/DDBJ whole genome shotgun (WGS) entry which is preliminary data.</text>
</comment>
<proteinExistence type="predicted"/>
<evidence type="ECO:0000256" key="3">
    <source>
        <dbReference type="ARBA" id="ARBA00022801"/>
    </source>
</evidence>
<dbReference type="RefSeq" id="WP_344772222.1">
    <property type="nucleotide sequence ID" value="NZ_BAABAH010000001.1"/>
</dbReference>
<keyword evidence="7" id="KW-1185">Reference proteome</keyword>
<keyword evidence="3" id="KW-0378">Hydrolase</keyword>
<dbReference type="Gene3D" id="3.40.390.10">
    <property type="entry name" value="Collagenase (Catalytic Domain)"/>
    <property type="match status" value="1"/>
</dbReference>
<keyword evidence="4" id="KW-0862">Zinc</keyword>
<dbReference type="InterPro" id="IPR024079">
    <property type="entry name" value="MetalloPept_cat_dom_sf"/>
</dbReference>
<evidence type="ECO:0000313" key="7">
    <source>
        <dbReference type="Proteomes" id="UP001501821"/>
    </source>
</evidence>
<dbReference type="SUPFAM" id="SSF55486">
    <property type="entry name" value="Metalloproteases ('zincins'), catalytic domain"/>
    <property type="match status" value="1"/>
</dbReference>
<gene>
    <name evidence="6" type="ORF">GCM10022242_05130</name>
</gene>
<dbReference type="Proteomes" id="UP001501821">
    <property type="component" value="Unassembled WGS sequence"/>
</dbReference>
<dbReference type="InterPro" id="IPR001818">
    <property type="entry name" value="Pept_M10_metallopeptidase"/>
</dbReference>
<evidence type="ECO:0000256" key="2">
    <source>
        <dbReference type="ARBA" id="ARBA00022723"/>
    </source>
</evidence>
<dbReference type="Pfam" id="PF00413">
    <property type="entry name" value="Peptidase_M10"/>
    <property type="match status" value="1"/>
</dbReference>
<sequence length="229" mass="24302">MAQGRGRWPWGLLLMVSGLVLLGLLFHAQDEHLLGSPAHAGVGGPHAFLQHQPGDPADPVAWDPCREIHYEINPDGGPDDAAGFVAEAITEVQQISGLQLHYDGTTDRRPDESGEASALSRAPVLIAWADEDEVPSLTGDVVGVGGAAALRFGSWWRYTTGGVTLDTDLGEDLDSGEAHAVLLHELGHLVGLDHVSDPSQLMFSETTFQDDYGPGDREGLIVLGEGRCG</sequence>
<reference evidence="7" key="1">
    <citation type="journal article" date="2019" name="Int. J. Syst. Evol. Microbiol.">
        <title>The Global Catalogue of Microorganisms (GCM) 10K type strain sequencing project: providing services to taxonomists for standard genome sequencing and annotation.</title>
        <authorList>
            <consortium name="The Broad Institute Genomics Platform"/>
            <consortium name="The Broad Institute Genome Sequencing Center for Infectious Disease"/>
            <person name="Wu L."/>
            <person name="Ma J."/>
        </authorList>
    </citation>
    <scope>NUCLEOTIDE SEQUENCE [LARGE SCALE GENOMIC DNA]</scope>
    <source>
        <strain evidence="7">JCM 16953</strain>
    </source>
</reference>
<name>A0ABP7HVV0_9ACTN</name>
<evidence type="ECO:0000313" key="6">
    <source>
        <dbReference type="EMBL" id="GAA3804867.1"/>
    </source>
</evidence>
<evidence type="ECO:0000256" key="4">
    <source>
        <dbReference type="ARBA" id="ARBA00022833"/>
    </source>
</evidence>
<keyword evidence="1" id="KW-0645">Protease</keyword>
<dbReference type="EMBL" id="BAABAH010000001">
    <property type="protein sequence ID" value="GAA3804867.1"/>
    <property type="molecule type" value="Genomic_DNA"/>
</dbReference>
<keyword evidence="2" id="KW-0479">Metal-binding</keyword>
<accession>A0ABP7HVV0</accession>
<evidence type="ECO:0000256" key="1">
    <source>
        <dbReference type="ARBA" id="ARBA00022670"/>
    </source>
</evidence>
<protein>
    <recommendedName>
        <fullName evidence="5">Peptidase M10 metallopeptidase domain-containing protein</fullName>
    </recommendedName>
</protein>